<dbReference type="CDD" id="cd09279">
    <property type="entry name" value="RNase_HI_like"/>
    <property type="match status" value="1"/>
</dbReference>
<comment type="caution">
    <text evidence="3">The sequence shown here is derived from an EMBL/GenBank/DDBJ whole genome shotgun (WGS) entry which is preliminary data.</text>
</comment>
<dbReference type="InterPro" id="IPR002156">
    <property type="entry name" value="RNaseH_domain"/>
</dbReference>
<dbReference type="Proteomes" id="UP000233551">
    <property type="component" value="Unassembled WGS sequence"/>
</dbReference>
<evidence type="ECO:0000313" key="3">
    <source>
        <dbReference type="EMBL" id="PKI41673.1"/>
    </source>
</evidence>
<keyword evidence="4" id="KW-1185">Reference proteome</keyword>
<dbReference type="Pfam" id="PF17921">
    <property type="entry name" value="Integrase_H2C2"/>
    <property type="match status" value="1"/>
</dbReference>
<protein>
    <submittedName>
        <fullName evidence="3">Uncharacterized protein</fullName>
    </submittedName>
</protein>
<dbReference type="InterPro" id="IPR041588">
    <property type="entry name" value="Integrase_H2C2"/>
</dbReference>
<dbReference type="Gene3D" id="1.10.340.70">
    <property type="match status" value="1"/>
</dbReference>
<accession>A0A2I0ICY2</accession>
<feature type="domain" description="Integrase zinc-binding" evidence="2">
    <location>
        <begin position="817"/>
        <end position="875"/>
    </location>
</feature>
<evidence type="ECO:0000259" key="1">
    <source>
        <dbReference type="Pfam" id="PF13456"/>
    </source>
</evidence>
<organism evidence="3 4">
    <name type="scientific">Punica granatum</name>
    <name type="common">Pomegranate</name>
    <dbReference type="NCBI Taxonomy" id="22663"/>
    <lineage>
        <taxon>Eukaryota</taxon>
        <taxon>Viridiplantae</taxon>
        <taxon>Streptophyta</taxon>
        <taxon>Embryophyta</taxon>
        <taxon>Tracheophyta</taxon>
        <taxon>Spermatophyta</taxon>
        <taxon>Magnoliopsida</taxon>
        <taxon>eudicotyledons</taxon>
        <taxon>Gunneridae</taxon>
        <taxon>Pentapetalae</taxon>
        <taxon>rosids</taxon>
        <taxon>malvids</taxon>
        <taxon>Myrtales</taxon>
        <taxon>Lythraceae</taxon>
        <taxon>Punica</taxon>
    </lineage>
</organism>
<name>A0A2I0ICY2_PUNGR</name>
<dbReference type="STRING" id="22663.A0A2I0ICY2"/>
<dbReference type="SUPFAM" id="SSF56672">
    <property type="entry name" value="DNA/RNA polymerases"/>
    <property type="match status" value="1"/>
</dbReference>
<proteinExistence type="predicted"/>
<gene>
    <name evidence="3" type="ORF">CRG98_037936</name>
</gene>
<evidence type="ECO:0000313" key="4">
    <source>
        <dbReference type="Proteomes" id="UP000233551"/>
    </source>
</evidence>
<dbReference type="AlphaFoldDB" id="A0A2I0ICY2"/>
<dbReference type="GO" id="GO:0003676">
    <property type="term" value="F:nucleic acid binding"/>
    <property type="evidence" value="ECO:0007669"/>
    <property type="project" value="InterPro"/>
</dbReference>
<dbReference type="InterPro" id="IPR036397">
    <property type="entry name" value="RNaseH_sf"/>
</dbReference>
<reference evidence="3 4" key="1">
    <citation type="submission" date="2017-11" db="EMBL/GenBank/DDBJ databases">
        <title>De-novo sequencing of pomegranate (Punica granatum L.) genome.</title>
        <authorList>
            <person name="Akparov Z."/>
            <person name="Amiraslanov A."/>
            <person name="Hajiyeva S."/>
            <person name="Abbasov M."/>
            <person name="Kaur K."/>
            <person name="Hamwieh A."/>
            <person name="Solovyev V."/>
            <person name="Salamov A."/>
            <person name="Braich B."/>
            <person name="Kosarev P."/>
            <person name="Mahmoud A."/>
            <person name="Hajiyev E."/>
            <person name="Babayeva S."/>
            <person name="Izzatullayeva V."/>
            <person name="Mammadov A."/>
            <person name="Mammadov A."/>
            <person name="Sharifova S."/>
            <person name="Ojaghi J."/>
            <person name="Eynullazada K."/>
            <person name="Bayramov B."/>
            <person name="Abdulazimova A."/>
            <person name="Shahmuradov I."/>
        </authorList>
    </citation>
    <scope>NUCLEOTIDE SEQUENCE [LARGE SCALE GENOMIC DNA]</scope>
    <source>
        <strain evidence="4">cv. AG2017</strain>
        <tissue evidence="3">Leaf</tissue>
    </source>
</reference>
<sequence length="1034" mass="116818">MVNHLATNMATNRTELMAMLRNQNQASSSFTPPPEHKPIVDPNPTVPLTFVSEVEDASSFSVMVYTPTVHPISDPLPPPPAPTAVPLPPAALLSADSTMHTLPPLIVSMHPPIYTVPPPTVPPDYEKFVIQTFQDSLTRSALDWFMTLKAGNVPTWTDLSQKFLDQYRFCAETPLTLLNLNMTEMREGQALEVDPRLRDLLSRLNVLQPPELNRAMLLHRISASSTPLYQFVPPTYSSSFSLAIRSKQKRLVLTLTPPCRIKTCTVNSIKEMIDTRQISFNEVKPLNVRTNPFPDHGSGSGPSINMISIAAIEEDENMRKIPIPFVINHASTEVAIAVVSFVIEVLAKELYHDSRVPWTYEGEVANAELEMSAMAFSEVVPLLTKKVTDQEAEAFMKIMGGTSDSPITESADFSLDAVEAFFALPTIYAVTEETSSGVHIRPGTFYYKVMPFGLKNVGATYERAMVTLFHDMMHKEIEVYVDDMIAKSKEVSKKGIEVDPDKVKAIMELPPPSTMRKVRSFLGRLNYIARFIANLTNKCQPLFRLLCKNAAVKWDDECQKAFDIVNAYLVQPPVLVPPSLDRPLILYLTADLLKYLLDSPSSMRNVAKWRCQLTEYDIEILQVSNEEETLGWKMYFDGAVNSTGSGIGAVLISPEGRHFSVAAKIDFPCTNNKAKYEACILDLQAVIDLKVKELQVFGDSMLTIFQTLKQWKTKDPKLNQFADALATLTSMVSITKENLIELLEFEIAQGPSHCDVIDAVDGKPWYADIKHLLQTGQFPALTDCHDRRTLRRIAAHFFLSGETLYRHSLDATLLRCVDENEVQRLMEEVHEGNCGPHMNGLMLAKKLMRLGYFWSTMETDCVKHVRHCHLCQVYANQIRALPNELHPMVAPWPFSMWSMDMIGPVNPKASNGHLFILTSIRSSTGATPYSLVYGMEEVLPIEVEIPSMRVPAESKLKEAEWAKQRYEQLNLIDEKRLTTICHDQYYQQRMARTFNKKVRPREFSPREPHLVKSFTHRPRFQGQVCLQVRRSLHR</sequence>
<dbReference type="GO" id="GO:0004523">
    <property type="term" value="F:RNA-DNA hybrid ribonuclease activity"/>
    <property type="evidence" value="ECO:0007669"/>
    <property type="project" value="InterPro"/>
</dbReference>
<evidence type="ECO:0000259" key="2">
    <source>
        <dbReference type="Pfam" id="PF17921"/>
    </source>
</evidence>
<feature type="domain" description="RNase H type-1" evidence="1">
    <location>
        <begin position="636"/>
        <end position="728"/>
    </location>
</feature>
<dbReference type="PANTHER" id="PTHR48475">
    <property type="entry name" value="RIBONUCLEASE H"/>
    <property type="match status" value="1"/>
</dbReference>
<dbReference type="InterPro" id="IPR043502">
    <property type="entry name" value="DNA/RNA_pol_sf"/>
</dbReference>
<dbReference type="InterPro" id="IPR043128">
    <property type="entry name" value="Rev_trsase/Diguanyl_cyclase"/>
</dbReference>
<dbReference type="Pfam" id="PF13456">
    <property type="entry name" value="RVT_3"/>
    <property type="match status" value="1"/>
</dbReference>
<dbReference type="EMBL" id="PGOL01003330">
    <property type="protein sequence ID" value="PKI41673.1"/>
    <property type="molecule type" value="Genomic_DNA"/>
</dbReference>
<dbReference type="FunFam" id="3.30.70.270:FF:000063">
    <property type="entry name" value="Zinc knuckle domaincontaining protein"/>
    <property type="match status" value="1"/>
</dbReference>
<dbReference type="PANTHER" id="PTHR48475:SF1">
    <property type="entry name" value="RNASE H TYPE-1 DOMAIN-CONTAINING PROTEIN"/>
    <property type="match status" value="1"/>
</dbReference>
<dbReference type="Gene3D" id="3.30.70.270">
    <property type="match status" value="2"/>
</dbReference>
<dbReference type="Gene3D" id="3.30.420.10">
    <property type="entry name" value="Ribonuclease H-like superfamily/Ribonuclease H"/>
    <property type="match status" value="1"/>
</dbReference>